<dbReference type="RefSeq" id="WP_186840381.1">
    <property type="nucleotide sequence ID" value="NZ_JACOOZ010000005.1"/>
</dbReference>
<proteinExistence type="predicted"/>
<reference evidence="1 2" key="1">
    <citation type="submission" date="2020-08" db="EMBL/GenBank/DDBJ databases">
        <title>Genome public.</title>
        <authorList>
            <person name="Liu C."/>
            <person name="Sun Q."/>
        </authorList>
    </citation>
    <scope>NUCLEOTIDE SEQUENCE [LARGE SCALE GENOMIC DNA]</scope>
    <source>
        <strain evidence="1 2">BX4</strain>
    </source>
</reference>
<protein>
    <submittedName>
        <fullName evidence="1">Uncharacterized protein</fullName>
    </submittedName>
</protein>
<comment type="caution">
    <text evidence="1">The sequence shown here is derived from an EMBL/GenBank/DDBJ whole genome shotgun (WGS) entry which is preliminary data.</text>
</comment>
<dbReference type="EMBL" id="JACOOZ010000005">
    <property type="protein sequence ID" value="MBC5667926.1"/>
    <property type="molecule type" value="Genomic_DNA"/>
</dbReference>
<organism evidence="1 2">
    <name type="scientific">Eubacterium segne</name>
    <dbReference type="NCBI Taxonomy" id="2763045"/>
    <lineage>
        <taxon>Bacteria</taxon>
        <taxon>Bacillati</taxon>
        <taxon>Bacillota</taxon>
        <taxon>Clostridia</taxon>
        <taxon>Eubacteriales</taxon>
        <taxon>Eubacteriaceae</taxon>
        <taxon>Eubacterium</taxon>
    </lineage>
</organism>
<accession>A0ABR7F2W7</accession>
<evidence type="ECO:0000313" key="2">
    <source>
        <dbReference type="Proteomes" id="UP000597877"/>
    </source>
</evidence>
<keyword evidence="2" id="KW-1185">Reference proteome</keyword>
<sequence length="79" mass="8571">MKWKHILAIGLSAAMVMCTVLKEGTIVYANTEMDAISHGGKTFEAAGIQVEDGENPEGAFSDCTSLKKFDFSDVSRIEK</sequence>
<evidence type="ECO:0000313" key="1">
    <source>
        <dbReference type="EMBL" id="MBC5667926.1"/>
    </source>
</evidence>
<dbReference type="Proteomes" id="UP000597877">
    <property type="component" value="Unassembled WGS sequence"/>
</dbReference>
<gene>
    <name evidence="1" type="ORF">H8S00_08035</name>
</gene>
<name>A0ABR7F2W7_9FIRM</name>